<dbReference type="EMBL" id="AP012204">
    <property type="protein sequence ID" value="BAK36326.1"/>
    <property type="molecule type" value="Genomic_DNA"/>
</dbReference>
<dbReference type="KEGG" id="mph:MLP_33120"/>
<dbReference type="Pfam" id="PF00665">
    <property type="entry name" value="rve"/>
    <property type="match status" value="1"/>
</dbReference>
<name>F5XM69_MICPN</name>
<dbReference type="GO" id="GO:0015074">
    <property type="term" value="P:DNA integration"/>
    <property type="evidence" value="ECO:0007669"/>
    <property type="project" value="InterPro"/>
</dbReference>
<protein>
    <submittedName>
        <fullName evidence="5">Transposase</fullName>
    </submittedName>
</protein>
<dbReference type="eggNOG" id="COG4584">
    <property type="taxonomic scope" value="Bacteria"/>
</dbReference>
<feature type="region of interest" description="Disordered" evidence="2">
    <location>
        <begin position="475"/>
        <end position="509"/>
    </location>
</feature>
<dbReference type="PANTHER" id="PTHR35004">
    <property type="entry name" value="TRANSPOSASE RV3428C-RELATED"/>
    <property type="match status" value="1"/>
</dbReference>
<evidence type="ECO:0000313" key="6">
    <source>
        <dbReference type="Proteomes" id="UP000007947"/>
    </source>
</evidence>
<dbReference type="InterPro" id="IPR054353">
    <property type="entry name" value="IstA-like_C"/>
</dbReference>
<dbReference type="PROSITE" id="PS50994">
    <property type="entry name" value="INTEGRASE"/>
    <property type="match status" value="1"/>
</dbReference>
<feature type="domain" description="Integrase catalytic" evidence="3">
    <location>
        <begin position="106"/>
        <end position="289"/>
    </location>
</feature>
<accession>F5XM69</accession>
<dbReference type="EMBL" id="AP012204">
    <property type="protein sequence ID" value="BAK33352.1"/>
    <property type="molecule type" value="Genomic_DNA"/>
</dbReference>
<sequence>MEILAAFDLTGSLRAAAELVGCSHHTVAAHVAARDAGRPVGAPARRAQVTDEYLDKIEEWVEASQGKVRADKVHEKLVAAGFAGSDRSTRRAVAEVKKAYRLGHARVHRPWVTEPGLWLQYDFGDGPVVSGRSGAVKTVLFVAWLAWSRFRVVIALRDKTQPSVIAALDRTFRLLGGVPTYVLTDNEKTVTVEHIAGVPVRNRKAVSFGRHYGATVLTCEPADPASKGGVEAAVKVSKADLVPTEVNLRDDYGSFAELEQACEEFMTVVNGRPHRVTRRAPAEMLTEEQTRLHRVPIEPHTVVFGLARRVPTNTPMVAFDHGQYSVPQQLLGEQVWVRVTGVGAAERIVIVHHGRSGPVEVARHIRATPGSPQIDDDHFGGPATKQPGRYTVRPRTEAEQAFLAIGDGAHVWLAEAAASGVQRIRAKMDAAVTMAKVAGNARVDWALGHAAVNGRFGWKDLSSILNAQQSAHLQTRRATETRSLSQGTAGWAKITNQQPPAGVDGEESR</sequence>
<evidence type="ECO:0000256" key="1">
    <source>
        <dbReference type="ARBA" id="ARBA00009277"/>
    </source>
</evidence>
<feature type="compositionally biased region" description="Polar residues" evidence="2">
    <location>
        <begin position="481"/>
        <end position="499"/>
    </location>
</feature>
<dbReference type="Gene3D" id="3.30.420.10">
    <property type="entry name" value="Ribonuclease H-like superfamily/Ribonuclease H"/>
    <property type="match status" value="1"/>
</dbReference>
<evidence type="ECO:0000313" key="5">
    <source>
        <dbReference type="EMBL" id="BAK36326.1"/>
    </source>
</evidence>
<keyword evidence="6" id="KW-1185">Reference proteome</keyword>
<dbReference type="Pfam" id="PF22483">
    <property type="entry name" value="Mu-transpos_C_2"/>
    <property type="match status" value="1"/>
</dbReference>
<dbReference type="InterPro" id="IPR012337">
    <property type="entry name" value="RNaseH-like_sf"/>
</dbReference>
<evidence type="ECO:0000259" key="3">
    <source>
        <dbReference type="PROSITE" id="PS50994"/>
    </source>
</evidence>
<evidence type="ECO:0000313" key="4">
    <source>
        <dbReference type="EMBL" id="BAK33352.1"/>
    </source>
</evidence>
<dbReference type="NCBIfam" id="NF033546">
    <property type="entry name" value="transpos_IS21"/>
    <property type="match status" value="1"/>
</dbReference>
<evidence type="ECO:0000256" key="2">
    <source>
        <dbReference type="SAM" id="MobiDB-lite"/>
    </source>
</evidence>
<dbReference type="SUPFAM" id="SSF53098">
    <property type="entry name" value="Ribonuclease H-like"/>
    <property type="match status" value="1"/>
</dbReference>
<dbReference type="InterPro" id="IPR001584">
    <property type="entry name" value="Integrase_cat-core"/>
</dbReference>
<organism evidence="5 6">
    <name type="scientific">Microlunatus phosphovorus (strain ATCC 700054 / DSM 10555 / JCM 9379 / NBRC 101784 / NCIMB 13414 / VKM Ac-1990 / NM-1)</name>
    <dbReference type="NCBI Taxonomy" id="1032480"/>
    <lineage>
        <taxon>Bacteria</taxon>
        <taxon>Bacillati</taxon>
        <taxon>Actinomycetota</taxon>
        <taxon>Actinomycetes</taxon>
        <taxon>Propionibacteriales</taxon>
        <taxon>Propionibacteriaceae</taxon>
        <taxon>Microlunatus</taxon>
    </lineage>
</organism>
<dbReference type="HOGENOM" id="CLU_040922_0_0_11"/>
<dbReference type="GO" id="GO:0003676">
    <property type="term" value="F:nucleic acid binding"/>
    <property type="evidence" value="ECO:0007669"/>
    <property type="project" value="InterPro"/>
</dbReference>
<dbReference type="AlphaFoldDB" id="F5XM69"/>
<dbReference type="Proteomes" id="UP000007947">
    <property type="component" value="Chromosome"/>
</dbReference>
<dbReference type="STRING" id="1032480.MLP_03380"/>
<comment type="similarity">
    <text evidence="1">Belongs to the transposase IS21/IS408/IS1162 family.</text>
</comment>
<gene>
    <name evidence="5" type="primary">istA</name>
    <name evidence="4" type="ordered locus">MLP_03380</name>
    <name evidence="5" type="ordered locus">MLP_33120</name>
</gene>
<reference evidence="5 6" key="1">
    <citation type="submission" date="2011-05" db="EMBL/GenBank/DDBJ databases">
        <title>Whole genome sequence of Microlunatus phosphovorus NM-1.</title>
        <authorList>
            <person name="Hosoyama A."/>
            <person name="Sasaki K."/>
            <person name="Harada T."/>
            <person name="Igarashi R."/>
            <person name="Kawakoshi A."/>
            <person name="Sasagawa M."/>
            <person name="Fukada J."/>
            <person name="Nakamura S."/>
            <person name="Katano Y."/>
            <person name="Hanada S."/>
            <person name="Kamagata Y."/>
            <person name="Nakamura N."/>
            <person name="Yamazaki S."/>
            <person name="Fujita N."/>
        </authorList>
    </citation>
    <scope>NUCLEOTIDE SEQUENCE [LARGE SCALE GENOMIC DNA]</scope>
    <source>
        <strain evidence="6">ATCC 700054 / DSM 10555 / JCM 9379 / NBRC 101784 / NCIMB 13414 / VKM Ac-1990 / NM-1</strain>
        <strain evidence="5">NM-1</strain>
    </source>
</reference>
<dbReference type="InterPro" id="IPR036397">
    <property type="entry name" value="RNaseH_sf"/>
</dbReference>
<proteinExistence type="inferred from homology"/>
<dbReference type="KEGG" id="mph:MLP_03380"/>